<comment type="function">
    <text evidence="8">Catalyzes the radical-mediated insertion of two sulfur atoms into the C-6 and C-8 positions of the octanoyl moiety bound to the lipoyl domains of lipoate-dependent enzymes, thereby converting the octanoylated domains into lipoylated derivatives.</text>
</comment>
<dbReference type="EC" id="2.8.1.8" evidence="8"/>
<dbReference type="NCBIfam" id="NF009544">
    <property type="entry name" value="PRK12928.1"/>
    <property type="match status" value="1"/>
</dbReference>
<feature type="binding site" evidence="8">
    <location>
        <position position="283"/>
    </location>
    <ligand>
        <name>[4Fe-4S] cluster</name>
        <dbReference type="ChEBI" id="CHEBI:49883"/>
        <label>1</label>
    </ligand>
</feature>
<evidence type="ECO:0000259" key="9">
    <source>
        <dbReference type="PROSITE" id="PS51918"/>
    </source>
</evidence>
<evidence type="ECO:0000313" key="10">
    <source>
        <dbReference type="EMBL" id="ERJ93624.1"/>
    </source>
</evidence>
<dbReference type="SMART" id="SM00729">
    <property type="entry name" value="Elp3"/>
    <property type="match status" value="1"/>
</dbReference>
<sequence length="297" mass="32613">MDLKNPADLKKPAWLTVKYRSGSLEQVAGLVRNLSLNTVCTEAACPNLAECYKKRTAVFMILGKNCTRNCSFCNVQSGCPSAVDKSEPLRVAQAVQKLNLKYAVITSVTRDDLPDEGAAHFADTIRAVKNICCGTKLEVLIPDMHAKKNNLDTVLNAAPDVLNHNVETVPRLYTAVRPQAVYERSLEVLRYTKSYAAANGIPLVTKTGIMVGLGETEDEVYKVMDDVRSAGCDIITIGQYLRPSKQHIGVAEYIKPEQFETYKKIGMQKGFRYVASGPFVRSSYNAAEALIGTGLLQ</sequence>
<feature type="binding site" evidence="8">
    <location>
        <position position="70"/>
    </location>
    <ligand>
        <name>[4Fe-4S] cluster</name>
        <dbReference type="ChEBI" id="CHEBI:49883"/>
        <label>2</label>
        <note>4Fe-4S-S-AdoMet</note>
    </ligand>
</feature>
<comment type="pathway">
    <text evidence="8">Protein modification; protein lipoylation via endogenous pathway; protein N(6)-(lipoyl)lysine from octanoyl-[acyl-carrier-protein]: step 2/2.</text>
</comment>
<dbReference type="InterPro" id="IPR013785">
    <property type="entry name" value="Aldolase_TIM"/>
</dbReference>
<dbReference type="PROSITE" id="PS51918">
    <property type="entry name" value="RADICAL_SAM"/>
    <property type="match status" value="1"/>
</dbReference>
<evidence type="ECO:0000313" key="11">
    <source>
        <dbReference type="Proteomes" id="UP000016649"/>
    </source>
</evidence>
<dbReference type="InterPro" id="IPR006638">
    <property type="entry name" value="Elp3/MiaA/NifB-like_rSAM"/>
</dbReference>
<comment type="cofactor">
    <cofactor evidence="8">
        <name>[4Fe-4S] cluster</name>
        <dbReference type="ChEBI" id="CHEBI:49883"/>
    </cofactor>
    <text evidence="8">Binds 2 [4Fe-4S] clusters per subunit. One cluster is coordinated with 3 cysteines and an exchangeable S-adenosyl-L-methionine.</text>
</comment>
<reference evidence="10 11" key="1">
    <citation type="submission" date="2013-08" db="EMBL/GenBank/DDBJ databases">
        <authorList>
            <person name="Weinstock G."/>
            <person name="Sodergren E."/>
            <person name="Wylie T."/>
            <person name="Fulton L."/>
            <person name="Fulton R."/>
            <person name="Fronick C."/>
            <person name="O'Laughlin M."/>
            <person name="Godfrey J."/>
            <person name="Miner T."/>
            <person name="Herter B."/>
            <person name="Appelbaum E."/>
            <person name="Cordes M."/>
            <person name="Lek S."/>
            <person name="Wollam A."/>
            <person name="Pepin K.H."/>
            <person name="Palsikar V.B."/>
            <person name="Mitreva M."/>
            <person name="Wilson R.K."/>
        </authorList>
    </citation>
    <scope>NUCLEOTIDE SEQUENCE [LARGE SCALE GENOMIC DNA]</scope>
    <source>
        <strain evidence="10 11">ATCC 700332</strain>
    </source>
</reference>
<evidence type="ECO:0000256" key="3">
    <source>
        <dbReference type="ARBA" id="ARBA00022691"/>
    </source>
</evidence>
<keyword evidence="6 8" id="KW-0411">Iron-sulfur</keyword>
<comment type="caution">
    <text evidence="10">The sequence shown here is derived from an EMBL/GenBank/DDBJ whole genome shotgun (WGS) entry which is preliminary data.</text>
</comment>
<feature type="domain" description="Radical SAM core" evidence="9">
    <location>
        <begin position="52"/>
        <end position="272"/>
    </location>
</feature>
<organism evidence="10 11">
    <name type="scientific">Treponema lecithinolyticum ATCC 700332</name>
    <dbReference type="NCBI Taxonomy" id="1321815"/>
    <lineage>
        <taxon>Bacteria</taxon>
        <taxon>Pseudomonadati</taxon>
        <taxon>Spirochaetota</taxon>
        <taxon>Spirochaetia</taxon>
        <taxon>Spirochaetales</taxon>
        <taxon>Treponemataceae</taxon>
        <taxon>Treponema</taxon>
    </lineage>
</organism>
<feature type="binding site" evidence="8">
    <location>
        <position position="51"/>
    </location>
    <ligand>
        <name>[4Fe-4S] cluster</name>
        <dbReference type="ChEBI" id="CHEBI:49883"/>
        <label>1</label>
    </ligand>
</feature>
<evidence type="ECO:0000256" key="6">
    <source>
        <dbReference type="ARBA" id="ARBA00023014"/>
    </source>
</evidence>
<evidence type="ECO:0000256" key="5">
    <source>
        <dbReference type="ARBA" id="ARBA00023004"/>
    </source>
</evidence>
<keyword evidence="11" id="KW-1185">Reference proteome</keyword>
<comment type="similarity">
    <text evidence="8">Belongs to the radical SAM superfamily. Lipoyl synthase family.</text>
</comment>
<feature type="binding site" evidence="8">
    <location>
        <position position="45"/>
    </location>
    <ligand>
        <name>[4Fe-4S] cluster</name>
        <dbReference type="ChEBI" id="CHEBI:49883"/>
        <label>1</label>
    </ligand>
</feature>
<comment type="subcellular location">
    <subcellularLocation>
        <location evidence="8">Cytoplasm</location>
    </subcellularLocation>
</comment>
<dbReference type="Pfam" id="PF04055">
    <property type="entry name" value="Radical_SAM"/>
    <property type="match status" value="1"/>
</dbReference>
<feature type="binding site" evidence="8">
    <location>
        <position position="66"/>
    </location>
    <ligand>
        <name>[4Fe-4S] cluster</name>
        <dbReference type="ChEBI" id="CHEBI:49883"/>
        <label>2</label>
        <note>4Fe-4S-S-AdoMet</note>
    </ligand>
</feature>
<dbReference type="SUPFAM" id="SSF102114">
    <property type="entry name" value="Radical SAM enzymes"/>
    <property type="match status" value="1"/>
</dbReference>
<dbReference type="RefSeq" id="WP_021686937.1">
    <property type="nucleotide sequence ID" value="NZ_KI260564.1"/>
</dbReference>
<dbReference type="SFLD" id="SFLDF00271">
    <property type="entry name" value="lipoyl_synthase"/>
    <property type="match status" value="1"/>
</dbReference>
<evidence type="ECO:0000256" key="2">
    <source>
        <dbReference type="ARBA" id="ARBA00022679"/>
    </source>
</evidence>
<keyword evidence="2 8" id="KW-0808">Transferase</keyword>
<keyword evidence="5 8" id="KW-0408">Iron</keyword>
<evidence type="ECO:0000256" key="7">
    <source>
        <dbReference type="ARBA" id="ARBA00047326"/>
    </source>
</evidence>
<dbReference type="InterPro" id="IPR003698">
    <property type="entry name" value="Lipoyl_synth"/>
</dbReference>
<comment type="catalytic activity">
    <reaction evidence="7 8">
        <text>[[Fe-S] cluster scaffold protein carrying a second [4Fe-4S](2+) cluster] + N(6)-octanoyl-L-lysyl-[protein] + 2 oxidized [2Fe-2S]-[ferredoxin] + 2 S-adenosyl-L-methionine + 4 H(+) = [[Fe-S] cluster scaffold protein] + N(6)-[(R)-dihydrolipoyl]-L-lysyl-[protein] + 4 Fe(3+) + 2 hydrogen sulfide + 2 5'-deoxyadenosine + 2 L-methionine + 2 reduced [2Fe-2S]-[ferredoxin]</text>
        <dbReference type="Rhea" id="RHEA:16585"/>
        <dbReference type="Rhea" id="RHEA-COMP:9928"/>
        <dbReference type="Rhea" id="RHEA-COMP:10000"/>
        <dbReference type="Rhea" id="RHEA-COMP:10001"/>
        <dbReference type="Rhea" id="RHEA-COMP:10475"/>
        <dbReference type="Rhea" id="RHEA-COMP:14568"/>
        <dbReference type="Rhea" id="RHEA-COMP:14569"/>
        <dbReference type="ChEBI" id="CHEBI:15378"/>
        <dbReference type="ChEBI" id="CHEBI:17319"/>
        <dbReference type="ChEBI" id="CHEBI:29034"/>
        <dbReference type="ChEBI" id="CHEBI:29919"/>
        <dbReference type="ChEBI" id="CHEBI:33722"/>
        <dbReference type="ChEBI" id="CHEBI:33737"/>
        <dbReference type="ChEBI" id="CHEBI:33738"/>
        <dbReference type="ChEBI" id="CHEBI:57844"/>
        <dbReference type="ChEBI" id="CHEBI:59789"/>
        <dbReference type="ChEBI" id="CHEBI:78809"/>
        <dbReference type="ChEBI" id="CHEBI:83100"/>
        <dbReference type="EC" id="2.8.1.8"/>
    </reaction>
</comment>
<dbReference type="NCBIfam" id="NF004019">
    <property type="entry name" value="PRK05481.1"/>
    <property type="match status" value="1"/>
</dbReference>
<feature type="binding site" evidence="8">
    <location>
        <position position="40"/>
    </location>
    <ligand>
        <name>[4Fe-4S] cluster</name>
        <dbReference type="ChEBI" id="CHEBI:49883"/>
        <label>1</label>
    </ligand>
</feature>
<evidence type="ECO:0000256" key="4">
    <source>
        <dbReference type="ARBA" id="ARBA00022723"/>
    </source>
</evidence>
<proteinExistence type="inferred from homology"/>
<dbReference type="InterPro" id="IPR007197">
    <property type="entry name" value="rSAM"/>
</dbReference>
<dbReference type="CDD" id="cd01335">
    <property type="entry name" value="Radical_SAM"/>
    <property type="match status" value="1"/>
</dbReference>
<gene>
    <name evidence="8" type="primary">lipA</name>
    <name evidence="10" type="ORF">HMPREF9193_00713</name>
</gene>
<dbReference type="Gene3D" id="3.20.20.70">
    <property type="entry name" value="Aldolase class I"/>
    <property type="match status" value="1"/>
</dbReference>
<protein>
    <recommendedName>
        <fullName evidence="8">Lipoyl synthase</fullName>
        <ecNumber evidence="8">2.8.1.8</ecNumber>
    </recommendedName>
    <alternativeName>
        <fullName evidence="8">Lip-syn</fullName>
        <shortName evidence="8">LS</shortName>
    </alternativeName>
    <alternativeName>
        <fullName evidence="8">Lipoate synthase</fullName>
    </alternativeName>
    <alternativeName>
        <fullName evidence="8">Lipoic acid synthase</fullName>
    </alternativeName>
    <alternativeName>
        <fullName evidence="8">Sulfur insertion protein LipA</fullName>
    </alternativeName>
</protein>
<dbReference type="HAMAP" id="MF_00206">
    <property type="entry name" value="Lipoyl_synth"/>
    <property type="match status" value="1"/>
</dbReference>
<dbReference type="NCBIfam" id="TIGR00510">
    <property type="entry name" value="lipA"/>
    <property type="match status" value="1"/>
</dbReference>
<keyword evidence="3 8" id="KW-0949">S-adenosyl-L-methionine</keyword>
<dbReference type="Proteomes" id="UP000016649">
    <property type="component" value="Unassembled WGS sequence"/>
</dbReference>
<dbReference type="SFLD" id="SFLDG01058">
    <property type="entry name" value="lipoyl_synthase_like"/>
    <property type="match status" value="1"/>
</dbReference>
<evidence type="ECO:0000256" key="8">
    <source>
        <dbReference type="HAMAP-Rule" id="MF_00206"/>
    </source>
</evidence>
<evidence type="ECO:0000256" key="1">
    <source>
        <dbReference type="ARBA" id="ARBA00022485"/>
    </source>
</evidence>
<keyword evidence="4 8" id="KW-0479">Metal-binding</keyword>
<dbReference type="EMBL" id="AWVH01000023">
    <property type="protein sequence ID" value="ERJ93624.1"/>
    <property type="molecule type" value="Genomic_DNA"/>
</dbReference>
<dbReference type="PANTHER" id="PTHR10949:SF0">
    <property type="entry name" value="LIPOYL SYNTHASE, MITOCHONDRIAL"/>
    <property type="match status" value="1"/>
</dbReference>
<dbReference type="SFLD" id="SFLDS00029">
    <property type="entry name" value="Radical_SAM"/>
    <property type="match status" value="1"/>
</dbReference>
<keyword evidence="1 8" id="KW-0004">4Fe-4S</keyword>
<dbReference type="InterPro" id="IPR058240">
    <property type="entry name" value="rSAM_sf"/>
</dbReference>
<dbReference type="PANTHER" id="PTHR10949">
    <property type="entry name" value="LIPOYL SYNTHASE"/>
    <property type="match status" value="1"/>
</dbReference>
<feature type="binding site" evidence="8">
    <location>
        <position position="73"/>
    </location>
    <ligand>
        <name>[4Fe-4S] cluster</name>
        <dbReference type="ChEBI" id="CHEBI:49883"/>
        <label>2</label>
        <note>4Fe-4S-S-AdoMet</note>
    </ligand>
</feature>
<dbReference type="PIRSF" id="PIRSF005963">
    <property type="entry name" value="Lipoyl_synth"/>
    <property type="match status" value="1"/>
</dbReference>
<name>A0ABN0NZV5_TRELE</name>
<keyword evidence="8" id="KW-0963">Cytoplasm</keyword>
<accession>A0ABN0NZV5</accession>